<dbReference type="SUPFAM" id="SSF53850">
    <property type="entry name" value="Periplasmic binding protein-like II"/>
    <property type="match status" value="1"/>
</dbReference>
<reference evidence="2 3" key="1">
    <citation type="submission" date="2020-07" db="EMBL/GenBank/DDBJ databases">
        <title>Sequencing the genomes of 1000 actinobacteria strains.</title>
        <authorList>
            <person name="Klenk H.-P."/>
        </authorList>
    </citation>
    <scope>NUCLEOTIDE SEQUENCE [LARGE SCALE GENOMIC DNA]</scope>
    <source>
        <strain evidence="2 3">DSM 19970</strain>
    </source>
</reference>
<keyword evidence="3" id="KW-1185">Reference proteome</keyword>
<keyword evidence="1" id="KW-0732">Signal</keyword>
<dbReference type="EMBL" id="JACBZO010000001">
    <property type="protein sequence ID" value="NYI42120.1"/>
    <property type="molecule type" value="Genomic_DNA"/>
</dbReference>
<dbReference type="Proteomes" id="UP000547973">
    <property type="component" value="Unassembled WGS sequence"/>
</dbReference>
<comment type="caution">
    <text evidence="2">The sequence shown here is derived from an EMBL/GenBank/DDBJ whole genome shotgun (WGS) entry which is preliminary data.</text>
</comment>
<feature type="signal peptide" evidence="1">
    <location>
        <begin position="1"/>
        <end position="29"/>
    </location>
</feature>
<evidence type="ECO:0000256" key="1">
    <source>
        <dbReference type="SAM" id="SignalP"/>
    </source>
</evidence>
<feature type="chain" id="PRO_5030834514" evidence="1">
    <location>
        <begin position="30"/>
        <end position="196"/>
    </location>
</feature>
<organism evidence="2 3">
    <name type="scientific">Demequina lutea</name>
    <dbReference type="NCBI Taxonomy" id="431489"/>
    <lineage>
        <taxon>Bacteria</taxon>
        <taxon>Bacillati</taxon>
        <taxon>Actinomycetota</taxon>
        <taxon>Actinomycetes</taxon>
        <taxon>Micrococcales</taxon>
        <taxon>Demequinaceae</taxon>
        <taxon>Demequina</taxon>
    </lineage>
</organism>
<gene>
    <name evidence="2" type="ORF">BKA03_002239</name>
</gene>
<protein>
    <submittedName>
        <fullName evidence="2">Cellobiose transport system substrate-binding protein</fullName>
    </submittedName>
</protein>
<name>A0A7Z0CKV5_9MICO</name>
<evidence type="ECO:0000313" key="2">
    <source>
        <dbReference type="EMBL" id="NYI42120.1"/>
    </source>
</evidence>
<dbReference type="PROSITE" id="PS51257">
    <property type="entry name" value="PROKAR_LIPOPROTEIN"/>
    <property type="match status" value="1"/>
</dbReference>
<sequence length="196" mass="20512">MSFSRRHKALGIAAGATAFALLVAGCSSAKTTPSSSVAPSSTSQAPITLHVATFNDFGYTDALLAEYTTLHPNITVVQDVAATSNDARTNYFAKLGAGGLDDVEAIEVDWLPEVMQYADLLADLTNGPDVKGRWLDWKTAAATDSKGRLIAYGTDIGPEAVCYDSALFKAAGLPTDPAAVATLLTGGWDTYFKVGD</sequence>
<proteinExistence type="predicted"/>
<dbReference type="AlphaFoldDB" id="A0A7Z0CKV5"/>
<dbReference type="Gene3D" id="3.40.190.10">
    <property type="entry name" value="Periplasmic binding protein-like II"/>
    <property type="match status" value="1"/>
</dbReference>
<evidence type="ECO:0000313" key="3">
    <source>
        <dbReference type="Proteomes" id="UP000547973"/>
    </source>
</evidence>
<dbReference type="RefSeq" id="WP_369345557.1">
    <property type="nucleotide sequence ID" value="NZ_BBRC01000002.1"/>
</dbReference>
<accession>A0A7Z0CKV5</accession>